<dbReference type="PANTHER" id="PTHR46791">
    <property type="entry name" value="EXPRESSED PROTEIN"/>
    <property type="match status" value="1"/>
</dbReference>
<dbReference type="InterPro" id="IPR036397">
    <property type="entry name" value="RNaseH_sf"/>
</dbReference>
<evidence type="ECO:0000313" key="2">
    <source>
        <dbReference type="EMBL" id="KAL0967841.1"/>
    </source>
</evidence>
<evidence type="ECO:0000259" key="1">
    <source>
        <dbReference type="PROSITE" id="PS50994"/>
    </source>
</evidence>
<reference evidence="2 3" key="1">
    <citation type="submission" date="2024-06" db="EMBL/GenBank/DDBJ databases">
        <authorList>
            <person name="Pan Q."/>
            <person name="Wen M."/>
            <person name="Jouanno E."/>
            <person name="Zahm M."/>
            <person name="Klopp C."/>
            <person name="Cabau C."/>
            <person name="Louis A."/>
            <person name="Berthelot C."/>
            <person name="Parey E."/>
            <person name="Roest Crollius H."/>
            <person name="Montfort J."/>
            <person name="Robinson-Rechavi M."/>
            <person name="Bouchez O."/>
            <person name="Lampietro C."/>
            <person name="Lopez Roques C."/>
            <person name="Donnadieu C."/>
            <person name="Postlethwait J."/>
            <person name="Bobe J."/>
            <person name="Verreycken H."/>
            <person name="Guiguen Y."/>
        </authorList>
    </citation>
    <scope>NUCLEOTIDE SEQUENCE [LARGE SCALE GENOMIC DNA]</scope>
    <source>
        <strain evidence="2">Up_M1</strain>
        <tissue evidence="2">Testis</tissue>
    </source>
</reference>
<dbReference type="InterPro" id="IPR058913">
    <property type="entry name" value="Integrase_dom_put"/>
</dbReference>
<dbReference type="Gene3D" id="3.30.420.10">
    <property type="entry name" value="Ribonuclease H-like superfamily/Ribonuclease H"/>
    <property type="match status" value="1"/>
</dbReference>
<feature type="domain" description="Integrase catalytic" evidence="1">
    <location>
        <begin position="186"/>
        <end position="294"/>
    </location>
</feature>
<dbReference type="SUPFAM" id="SSF53098">
    <property type="entry name" value="Ribonuclease H-like"/>
    <property type="match status" value="1"/>
</dbReference>
<gene>
    <name evidence="2" type="ORF">UPYG_G00258040</name>
</gene>
<keyword evidence="3" id="KW-1185">Reference proteome</keyword>
<organism evidence="2 3">
    <name type="scientific">Umbra pygmaea</name>
    <name type="common">Eastern mudminnow</name>
    <dbReference type="NCBI Taxonomy" id="75934"/>
    <lineage>
        <taxon>Eukaryota</taxon>
        <taxon>Metazoa</taxon>
        <taxon>Chordata</taxon>
        <taxon>Craniata</taxon>
        <taxon>Vertebrata</taxon>
        <taxon>Euteleostomi</taxon>
        <taxon>Actinopterygii</taxon>
        <taxon>Neopterygii</taxon>
        <taxon>Teleostei</taxon>
        <taxon>Protacanthopterygii</taxon>
        <taxon>Esociformes</taxon>
        <taxon>Umbridae</taxon>
        <taxon>Umbra</taxon>
    </lineage>
</organism>
<dbReference type="Proteomes" id="UP001557470">
    <property type="component" value="Unassembled WGS sequence"/>
</dbReference>
<evidence type="ECO:0000313" key="3">
    <source>
        <dbReference type="Proteomes" id="UP001557470"/>
    </source>
</evidence>
<dbReference type="PANTHER" id="PTHR46791:SF11">
    <property type="entry name" value="INTEGRASE CATALYTIC DOMAIN-CONTAINING PROTEIN"/>
    <property type="match status" value="1"/>
</dbReference>
<dbReference type="Pfam" id="PF24764">
    <property type="entry name" value="rva_4"/>
    <property type="match status" value="1"/>
</dbReference>
<sequence length="294" mass="33505">MEAGFALPDDIKQVLVGFLNLLSENLEQSPSEQTETVLQQAENIMAFLLQCVDLPHESIEPTIEKISRACGLLEANMNSTTTRFRVPALCTRDRGRPALIITYDQLEFLLELQFSVPDMARLFGVSKSTVKRRLREFSLSVRQGYSIISDEDLRQHLEEFNSQFPNSGFRLASGFLRARGIRRTYCVGAPLALWHIDGNHKLINWRIVIHRGIDGYSRKIMFLRASNNNRATTVLSCFLAAVENFGLPVRVRSDKGGENVEVARFMLEHPLRGAEKTSFITVRSVHNQRIERLW</sequence>
<protein>
    <recommendedName>
        <fullName evidence="1">Integrase catalytic domain-containing protein</fullName>
    </recommendedName>
</protein>
<name>A0ABD0WQL2_UMBPY</name>
<accession>A0ABD0WQL2</accession>
<dbReference type="EMBL" id="JAGEUA010000008">
    <property type="protein sequence ID" value="KAL0967841.1"/>
    <property type="molecule type" value="Genomic_DNA"/>
</dbReference>
<comment type="caution">
    <text evidence="2">The sequence shown here is derived from an EMBL/GenBank/DDBJ whole genome shotgun (WGS) entry which is preliminary data.</text>
</comment>
<dbReference type="PROSITE" id="PS50994">
    <property type="entry name" value="INTEGRASE"/>
    <property type="match status" value="1"/>
</dbReference>
<dbReference type="InterPro" id="IPR012337">
    <property type="entry name" value="RNaseH-like_sf"/>
</dbReference>
<dbReference type="AlphaFoldDB" id="A0ABD0WQL2"/>
<dbReference type="InterPro" id="IPR001584">
    <property type="entry name" value="Integrase_cat-core"/>
</dbReference>
<proteinExistence type="predicted"/>